<feature type="transmembrane region" description="Helical" evidence="15">
    <location>
        <begin position="688"/>
        <end position="707"/>
    </location>
</feature>
<evidence type="ECO:0000313" key="18">
    <source>
        <dbReference type="EMBL" id="KAF3330258.1"/>
    </source>
</evidence>
<evidence type="ECO:0000256" key="14">
    <source>
        <dbReference type="SAM" id="MobiDB-lite"/>
    </source>
</evidence>
<dbReference type="Pfam" id="PF08414">
    <property type="entry name" value="NADPH_Ox"/>
    <property type="match status" value="1"/>
</dbReference>
<keyword evidence="10" id="KW-0521">NADP</keyword>
<dbReference type="Pfam" id="PF08022">
    <property type="entry name" value="FAD_binding_8"/>
    <property type="match status" value="1"/>
</dbReference>
<evidence type="ECO:0000256" key="9">
    <source>
        <dbReference type="ARBA" id="ARBA00022837"/>
    </source>
</evidence>
<keyword evidence="5" id="KW-0285">Flavoprotein</keyword>
<dbReference type="AlphaFoldDB" id="A0A833QY67"/>
<reference evidence="18" key="1">
    <citation type="submission" date="2020-01" db="EMBL/GenBank/DDBJ databases">
        <title>Genome sequence of Kobresia littledalei, the first chromosome-level genome in the family Cyperaceae.</title>
        <authorList>
            <person name="Qu G."/>
        </authorList>
    </citation>
    <scope>NUCLEOTIDE SEQUENCE</scope>
    <source>
        <strain evidence="18">C.B.Clarke</strain>
        <tissue evidence="18">Leaf</tissue>
    </source>
</reference>
<dbReference type="OrthoDB" id="167398at2759"/>
<protein>
    <submittedName>
        <fullName evidence="18">Respiratory burst oxidase protein B-like protein</fullName>
    </submittedName>
</protein>
<dbReference type="InterPro" id="IPR002048">
    <property type="entry name" value="EF_hand_dom"/>
</dbReference>
<feature type="domain" description="EF-hand" evidence="16">
    <location>
        <begin position="200"/>
        <end position="235"/>
    </location>
</feature>
<dbReference type="CDD" id="cd00051">
    <property type="entry name" value="EFh"/>
    <property type="match status" value="1"/>
</dbReference>
<dbReference type="InterPro" id="IPR011992">
    <property type="entry name" value="EF-hand-dom_pair"/>
</dbReference>
<dbReference type="InterPro" id="IPR013112">
    <property type="entry name" value="FAD-bd_8"/>
</dbReference>
<feature type="transmembrane region" description="Helical" evidence="15">
    <location>
        <begin position="457"/>
        <end position="483"/>
    </location>
</feature>
<dbReference type="PANTHER" id="PTHR11972:SF61">
    <property type="entry name" value="OS12G0541300 PROTEIN"/>
    <property type="match status" value="1"/>
</dbReference>
<dbReference type="Pfam" id="PF08030">
    <property type="entry name" value="NAD_binding_6"/>
    <property type="match status" value="1"/>
</dbReference>
<evidence type="ECO:0000256" key="12">
    <source>
        <dbReference type="ARBA" id="ARBA00023002"/>
    </source>
</evidence>
<keyword evidence="8" id="KW-0274">FAD</keyword>
<evidence type="ECO:0000256" key="2">
    <source>
        <dbReference type="ARBA" id="ARBA00007975"/>
    </source>
</evidence>
<dbReference type="EMBL" id="SWLB01000013">
    <property type="protein sequence ID" value="KAF3330258.1"/>
    <property type="molecule type" value="Genomic_DNA"/>
</dbReference>
<evidence type="ECO:0000256" key="8">
    <source>
        <dbReference type="ARBA" id="ARBA00022827"/>
    </source>
</evidence>
<dbReference type="InterPro" id="IPR013130">
    <property type="entry name" value="Fe3_Rdtase_TM_dom"/>
</dbReference>
<dbReference type="GO" id="GO:0016174">
    <property type="term" value="F:NAD(P)H oxidase H2O2-forming activity"/>
    <property type="evidence" value="ECO:0007669"/>
    <property type="project" value="TreeGrafter"/>
</dbReference>
<dbReference type="GO" id="GO:0004601">
    <property type="term" value="F:peroxidase activity"/>
    <property type="evidence" value="ECO:0007669"/>
    <property type="project" value="UniProtKB-KW"/>
</dbReference>
<evidence type="ECO:0000259" key="17">
    <source>
        <dbReference type="PROSITE" id="PS51384"/>
    </source>
</evidence>
<dbReference type="PRINTS" id="PR00466">
    <property type="entry name" value="GP91PHOX"/>
</dbReference>
<feature type="region of interest" description="Disordered" evidence="14">
    <location>
        <begin position="1"/>
        <end position="21"/>
    </location>
</feature>
<dbReference type="GO" id="GO:0005509">
    <property type="term" value="F:calcium ion binding"/>
    <property type="evidence" value="ECO:0007669"/>
    <property type="project" value="InterPro"/>
</dbReference>
<evidence type="ECO:0000256" key="15">
    <source>
        <dbReference type="SAM" id="Phobius"/>
    </source>
</evidence>
<dbReference type="PROSITE" id="PS50222">
    <property type="entry name" value="EF_HAND_2"/>
    <property type="match status" value="1"/>
</dbReference>
<keyword evidence="11 15" id="KW-1133">Transmembrane helix</keyword>
<dbReference type="InterPro" id="IPR017927">
    <property type="entry name" value="FAD-bd_FR_type"/>
</dbReference>
<dbReference type="Gene3D" id="2.40.30.10">
    <property type="entry name" value="Translation factors"/>
    <property type="match status" value="1"/>
</dbReference>
<dbReference type="SFLD" id="SFLDG01168">
    <property type="entry name" value="Ferric_reductase_subgroup_(FRE"/>
    <property type="match status" value="1"/>
</dbReference>
<dbReference type="SMART" id="SM00054">
    <property type="entry name" value="EFh"/>
    <property type="match status" value="2"/>
</dbReference>
<comment type="similarity">
    <text evidence="2">Belongs to the RBOH (TC 5.B.1.3) family.</text>
</comment>
<sequence length="872" mass="100030">MESGYRSDEPASKNTSKRRTHFSDKDEYVEVTLDLHGDNVAIHGVDRALLGGSYVQAPPTTSDMHSGDGGGLASKLKQVGSELKKITSTKRGGDMTPHPPPLQRKLDRSMTTAAKALKGIQFLSDNMVTQGWPEVEKRFEKLSVDGVLLRSRFGQCIGMTGSDEFTGQVFDALARRRGITAQLLTKDQVREFWQQLMDRGFDSRLQTFFDMVDKNADGRITEEEVKEILTLTASANKLTKILERVDEYTALIMEELDPNHLGYIELDNLEMLLLQPQAQTAMLAHNSSNLSQLISQKLVPSRDRNPFRRLWKWLRYFMEDNWKRIWVMALWLTVCAILFTWKFIEYKHNDAFQVMGYCVSTAKGGAETTKLNMAIVLLPVCRNIVTWLRSKTKLGAILPFNDNLNFHKVIAWGVAVGAGLHIIPHLVCDFPRILHETDQEYHDYLEKFFGVPRPPNYWWFVKGVEGVTGLIITILMVIAYIFAQPWFRRSKMRDGSMLWKLSGFNTFWYSHHLFIIVYITFIWHGQALYINRKFRNKTTWMYLLIPLILYVGERILRALRSGYKPVRIQKVAVYPGNVIAIYMHKPHNFKYKSGQYMFVNCPPISPFEWHPFTITSAPGEDYLSMHIRCRGDWTSSLKGIFSEKCQPPAAGQSGLLRADVMTTERTAVFPKLLIDGPYGAPAQDYWKYNVLLLIGLGIGATPLISIVKDVLYNMQKQKDGTMSLAELGKKTNTFMTERVYFYWVTREEGSFEWFRGVMNDVAEKDKDGVIELHNHCTSVYEEGDARSALIIMLQALNHAKHGVDIVSGTRVKTHFARPNWRTVFKHVAVNHEEQRVGVFYCGDQTLTPELRKLSQDFTHKTSTKFSFHKENF</sequence>
<keyword evidence="3" id="KW-0597">Phosphoprotein</keyword>
<accession>A0A833QY67</accession>
<dbReference type="FunFam" id="3.40.50.80:FF:000007">
    <property type="entry name" value="Respiratory burst oxidase protein A"/>
    <property type="match status" value="1"/>
</dbReference>
<comment type="subcellular location">
    <subcellularLocation>
        <location evidence="1">Membrane</location>
        <topology evidence="1">Multi-pass membrane protein</topology>
    </subcellularLocation>
</comment>
<evidence type="ECO:0000256" key="13">
    <source>
        <dbReference type="ARBA" id="ARBA00023136"/>
    </source>
</evidence>
<comment type="caution">
    <text evidence="18">The sequence shown here is derived from an EMBL/GenBank/DDBJ whole genome shotgun (WGS) entry which is preliminary data.</text>
</comment>
<dbReference type="GO" id="GO:0005886">
    <property type="term" value="C:plasma membrane"/>
    <property type="evidence" value="ECO:0007669"/>
    <property type="project" value="TreeGrafter"/>
</dbReference>
<evidence type="ECO:0000256" key="7">
    <source>
        <dbReference type="ARBA" id="ARBA00022723"/>
    </source>
</evidence>
<organism evidence="18 19">
    <name type="scientific">Carex littledalei</name>
    <dbReference type="NCBI Taxonomy" id="544730"/>
    <lineage>
        <taxon>Eukaryota</taxon>
        <taxon>Viridiplantae</taxon>
        <taxon>Streptophyta</taxon>
        <taxon>Embryophyta</taxon>
        <taxon>Tracheophyta</taxon>
        <taxon>Spermatophyta</taxon>
        <taxon>Magnoliopsida</taxon>
        <taxon>Liliopsida</taxon>
        <taxon>Poales</taxon>
        <taxon>Cyperaceae</taxon>
        <taxon>Cyperoideae</taxon>
        <taxon>Cariceae</taxon>
        <taxon>Carex</taxon>
        <taxon>Carex subgen. Euthyceras</taxon>
    </lineage>
</organism>
<feature type="transmembrane region" description="Helical" evidence="15">
    <location>
        <begin position="325"/>
        <end position="344"/>
    </location>
</feature>
<feature type="region of interest" description="Disordered" evidence="14">
    <location>
        <begin position="86"/>
        <end position="105"/>
    </location>
</feature>
<dbReference type="SFLD" id="SFLDG01169">
    <property type="entry name" value="NADPH_oxidase_subgroup_(NOX)"/>
    <property type="match status" value="1"/>
</dbReference>
<keyword evidence="12" id="KW-0560">Oxidoreductase</keyword>
<evidence type="ECO:0000256" key="10">
    <source>
        <dbReference type="ARBA" id="ARBA00022857"/>
    </source>
</evidence>
<dbReference type="InterPro" id="IPR013623">
    <property type="entry name" value="NADPH_Ox"/>
</dbReference>
<feature type="domain" description="FAD-binding FR-type" evidence="17">
    <location>
        <begin position="561"/>
        <end position="684"/>
    </location>
</feature>
<dbReference type="InterPro" id="IPR050369">
    <property type="entry name" value="RBOH/FRE"/>
</dbReference>
<feature type="compositionally biased region" description="Basic and acidic residues" evidence="14">
    <location>
        <begin position="1"/>
        <end position="11"/>
    </location>
</feature>
<evidence type="ECO:0000256" key="1">
    <source>
        <dbReference type="ARBA" id="ARBA00004141"/>
    </source>
</evidence>
<evidence type="ECO:0000256" key="6">
    <source>
        <dbReference type="ARBA" id="ARBA00022692"/>
    </source>
</evidence>
<dbReference type="SUPFAM" id="SSF63380">
    <property type="entry name" value="Riboflavin synthase domain-like"/>
    <property type="match status" value="1"/>
</dbReference>
<keyword evidence="7" id="KW-0479">Metal-binding</keyword>
<dbReference type="Pfam" id="PF01794">
    <property type="entry name" value="Ferric_reduct"/>
    <property type="match status" value="1"/>
</dbReference>
<dbReference type="Gene3D" id="3.40.50.80">
    <property type="entry name" value="Nucleotide-binding domain of ferredoxin-NADP reductase (FNR) module"/>
    <property type="match status" value="1"/>
</dbReference>
<dbReference type="InterPro" id="IPR000778">
    <property type="entry name" value="Cyt_b245_heavy_chain"/>
</dbReference>
<gene>
    <name evidence="18" type="ORF">FCM35_KLT03612</name>
</gene>
<dbReference type="FunFam" id="1.10.238.10:FF:000049">
    <property type="entry name" value="Respiratory burst oxidase homolog A"/>
    <property type="match status" value="1"/>
</dbReference>
<dbReference type="Gene3D" id="1.10.238.10">
    <property type="entry name" value="EF-hand"/>
    <property type="match status" value="1"/>
</dbReference>
<evidence type="ECO:0000256" key="11">
    <source>
        <dbReference type="ARBA" id="ARBA00022989"/>
    </source>
</evidence>
<keyword evidence="13 15" id="KW-0472">Membrane</keyword>
<dbReference type="PANTHER" id="PTHR11972">
    <property type="entry name" value="NADPH OXIDASE"/>
    <property type="match status" value="1"/>
</dbReference>
<dbReference type="InterPro" id="IPR017938">
    <property type="entry name" value="Riboflavin_synthase-like_b-brl"/>
</dbReference>
<keyword evidence="19" id="KW-1185">Reference proteome</keyword>
<evidence type="ECO:0000256" key="3">
    <source>
        <dbReference type="ARBA" id="ARBA00022553"/>
    </source>
</evidence>
<name>A0A833QY67_9POAL</name>
<evidence type="ECO:0000259" key="16">
    <source>
        <dbReference type="PROSITE" id="PS50222"/>
    </source>
</evidence>
<dbReference type="InterPro" id="IPR013121">
    <property type="entry name" value="Fe_red_NAD-bd_6"/>
</dbReference>
<dbReference type="CDD" id="cd06186">
    <property type="entry name" value="NOX_Duox_like_FAD_NADP"/>
    <property type="match status" value="1"/>
</dbReference>
<evidence type="ECO:0000256" key="5">
    <source>
        <dbReference type="ARBA" id="ARBA00022630"/>
    </source>
</evidence>
<dbReference type="PROSITE" id="PS00018">
    <property type="entry name" value="EF_HAND_1"/>
    <property type="match status" value="1"/>
</dbReference>
<dbReference type="InterPro" id="IPR018247">
    <property type="entry name" value="EF_Hand_1_Ca_BS"/>
</dbReference>
<proteinExistence type="inferred from homology"/>
<dbReference type="PROSITE" id="PS51384">
    <property type="entry name" value="FAD_FR"/>
    <property type="match status" value="1"/>
</dbReference>
<feature type="transmembrane region" description="Helical" evidence="15">
    <location>
        <begin position="504"/>
        <end position="524"/>
    </location>
</feature>
<dbReference type="FunFam" id="2.40.30.10:FF:000019">
    <property type="entry name" value="Respiratory burst oxidase homolog A"/>
    <property type="match status" value="1"/>
</dbReference>
<keyword evidence="9" id="KW-0106">Calcium</keyword>
<keyword evidence="4" id="KW-0575">Peroxidase</keyword>
<dbReference type="InterPro" id="IPR039261">
    <property type="entry name" value="FNR_nucleotide-bd"/>
</dbReference>
<keyword evidence="6 15" id="KW-0812">Transmembrane</keyword>
<dbReference type="SUPFAM" id="SSF47473">
    <property type="entry name" value="EF-hand"/>
    <property type="match status" value="1"/>
</dbReference>
<evidence type="ECO:0000313" key="19">
    <source>
        <dbReference type="Proteomes" id="UP000623129"/>
    </source>
</evidence>
<dbReference type="SUPFAM" id="SSF52343">
    <property type="entry name" value="Ferredoxin reductase-like, C-terminal NADP-linked domain"/>
    <property type="match status" value="1"/>
</dbReference>
<dbReference type="Proteomes" id="UP000623129">
    <property type="component" value="Unassembled WGS sequence"/>
</dbReference>
<evidence type="ECO:0000256" key="4">
    <source>
        <dbReference type="ARBA" id="ARBA00022559"/>
    </source>
</evidence>